<evidence type="ECO:0000313" key="1">
    <source>
        <dbReference type="EMBL" id="ALO81039.1"/>
    </source>
</evidence>
<reference evidence="1" key="2">
    <citation type="submission" date="2015-06" db="EMBL/GenBank/DDBJ databases">
        <authorList>
            <person name="Hoefler B.C."/>
            <person name="Straight P.D."/>
        </authorList>
    </citation>
    <scope>NUCLEOTIDE SEQUENCE</scope>
    <source>
        <strain evidence="1">2383</strain>
    </source>
</reference>
<protein>
    <submittedName>
        <fullName evidence="1">Coat protein</fullName>
    </submittedName>
</protein>
<proteinExistence type="predicted"/>
<dbReference type="GO" id="GO:0019028">
    <property type="term" value="C:viral capsid"/>
    <property type="evidence" value="ECO:0007669"/>
    <property type="project" value="UniProtKB-KW"/>
</dbReference>
<dbReference type="InterPro" id="IPR036332">
    <property type="entry name" value="Major_coat_LA-virus_sf"/>
</dbReference>
<dbReference type="SUPFAM" id="SSF82856">
    <property type="entry name" value="L-A virus major coat protein"/>
    <property type="match status" value="1"/>
</dbReference>
<keyword evidence="1" id="KW-0167">Capsid protein</keyword>
<accession>A0A0S2MYM2</accession>
<dbReference type="Gene3D" id="3.90.1840.10">
    <property type="entry name" value="Major capsid protein"/>
    <property type="match status" value="2"/>
</dbReference>
<dbReference type="EMBL" id="KT222801">
    <property type="protein sequence ID" value="ALO81039.1"/>
    <property type="molecule type" value="Genomic_RNA"/>
</dbReference>
<reference evidence="1" key="1">
    <citation type="journal article" date="2014" name="Mol. Plant Pathol.">
        <title>The haustorial transcriptomes of Uromyces appendiculatus and Phakopsora pachyrhizi and their candidate effector families.</title>
        <authorList>
            <person name="Link T.I."/>
            <person name="Lang P."/>
            <person name="Scheffler B.E."/>
            <person name="Duke M.V."/>
            <person name="Graham M.A."/>
            <person name="Cooper B."/>
            <person name="Tucker M.L."/>
            <person name="van de Mortel M."/>
            <person name="Voegele R.T."/>
            <person name="Mendgen K."/>
            <person name="Baum T.J."/>
            <person name="Whitham S.A."/>
        </authorList>
    </citation>
    <scope>NUCLEOTIDE SEQUENCE</scope>
    <source>
        <strain evidence="1">2383</strain>
    </source>
</reference>
<gene>
    <name evidence="1" type="primary">gag</name>
</gene>
<sequence length="816" mass="92375">MNQQEFKNVEVEQYANGQILLRSKMELKVCKAEKQDVAPYEQDRDRPDIIHVDGDVVGRKHKMEAEDVMGTEIQMRHPSIVESRATIYGKKQNVSMVCAHSSIFGLNREYLTSTGAISGVAVTQRLRELATNVETREQRIGRFFNAINSRGFYDNMVPLFIVILIDIYKNKFLRKNSRSTHLIRIRIDDVKVVLAAPMIQQRTLLQQVLSKGPCAVGCYAESVALIPILESMQHWVASARPEQTARADGTSTTDPDYLNQFYEKNVEVWNMYSYDDGHSKSGSHFGDHFGFVKNRFLVDTTCSVTDIGENAYTYPSKYEIPLNDMAIDNVNKEWGYLNCSGFVQDEIKMLHKYLYGNRRTTPFLIDQDIIFDVPTYGIKAYHAPEMMNDRAVNYTEEQATRLLSKLVLNHRAYEDLLIAQRYIEFWIAQPGAETVESHWWTNLDRTLSIPQLGLRRAVFSFLLEGEAVALSQQAMDNYTATSNNSDQAVIESAQCNTMWYWGEYMYVLNKNNTRAILAALHMKQEQMLDTFYRAKAMQSAVSGKALPSVPYSQTGTYLTGGIYSNFSKIIKFGHIDIHNISDYGYGVVGNDVHLNTIMQPGCVGLILGCSGSMVAGTPYSAIFAMSSAVTKNHFSKNIKAYNYIDMWAACVVSRWNGYDLTYKHPAHGGEHRSYAANGVSVAMPPVLPVNMTEVKSYEIVGVRPRHNCFGSDLLANYNNRIWFVWQRHRTEVALRDDYWSPPCPTQSTHLIAPTKFNFTTALASNYSAMVLASYDYNTSLFQVSDLAAGVALPENSAELQFPDQMETHEEIPEQSS</sequence>
<keyword evidence="1" id="KW-0946">Virion</keyword>
<name>A0A0S2MYM2_9VIRU</name>
<organism evidence="1">
    <name type="scientific">Phakopsora pachyrhizi mycovirus</name>
    <dbReference type="NCBI Taxonomy" id="1750576"/>
    <lineage>
        <taxon>Viruses</taxon>
    </lineage>
</organism>